<dbReference type="Proteomes" id="UP001050691">
    <property type="component" value="Unassembled WGS sequence"/>
</dbReference>
<dbReference type="EMBL" id="BPWL01000009">
    <property type="protein sequence ID" value="GJJ13696.1"/>
    <property type="molecule type" value="Genomic_DNA"/>
</dbReference>
<dbReference type="SUPFAM" id="SSF52047">
    <property type="entry name" value="RNI-like"/>
    <property type="match status" value="1"/>
</dbReference>
<sequence length="543" mass="62429">MKSKEKLESIRSKIIDTIQDAFGTIQSEVQTVSNCDDLSYGYVNRSTQDERELLDNTIHVATEHLLQLKTRINMLAPINKLPVELWTYIILLTAPSSIKQDWRDTHPYISVSGVCRYWRSVIIQNPDFWTLIQSASTPFVRETLQRSKPAKLDVIIRNDPPEFASALSDLFAKESSRIRTIRLLWRDPPDEKIIRMILSSKQFPSLRSLVLDRLQDPNDVFVPLLPVLPSSEHLETLQCTLNDTSSLDQLLHIISRLKNLDLRIRPSPTPAIIESLLKKSTNLRSLRLKLYHSRSATSRTLLPELHFLSADPSYLLDYFQTPKLSTLETTWDPDHARFGVDTLLGSKNRLHCESLFSTKTEYFVNERLDIQLELSEIDIISENFPHGVFCFNVSYLDDFLRALGLSLLLPRLTNLREFYIFSSSHTSLREIMTKTPSVEKFVVQHRVMLLEFIEILNDTSILPRLKHLSYKTSSIPQNLEAYLEVVGKSLTECVKLRQRSFPHALEFVALGGRCPYLPVTWLKELQKLGTKVVTSKGPEIERS</sequence>
<protein>
    <recommendedName>
        <fullName evidence="3">F-box domain-containing protein</fullName>
    </recommendedName>
</protein>
<proteinExistence type="predicted"/>
<dbReference type="InterPro" id="IPR032675">
    <property type="entry name" value="LRR_dom_sf"/>
</dbReference>
<keyword evidence="2" id="KW-1185">Reference proteome</keyword>
<dbReference type="AlphaFoldDB" id="A0AAV5AGD1"/>
<reference evidence="1" key="1">
    <citation type="submission" date="2021-10" db="EMBL/GenBank/DDBJ databases">
        <title>De novo Genome Assembly of Clathrus columnatus (Basidiomycota, Fungi) Using Illumina and Nanopore Sequence Data.</title>
        <authorList>
            <person name="Ogiso-Tanaka E."/>
            <person name="Itagaki H."/>
            <person name="Hosoya T."/>
            <person name="Hosaka K."/>
        </authorList>
    </citation>
    <scope>NUCLEOTIDE SEQUENCE</scope>
    <source>
        <strain evidence="1">MO-923</strain>
    </source>
</reference>
<evidence type="ECO:0008006" key="3">
    <source>
        <dbReference type="Google" id="ProtNLM"/>
    </source>
</evidence>
<evidence type="ECO:0000313" key="2">
    <source>
        <dbReference type="Proteomes" id="UP001050691"/>
    </source>
</evidence>
<gene>
    <name evidence="1" type="ORF">Clacol_007952</name>
</gene>
<accession>A0AAV5AGD1</accession>
<comment type="caution">
    <text evidence="1">The sequence shown here is derived from an EMBL/GenBank/DDBJ whole genome shotgun (WGS) entry which is preliminary data.</text>
</comment>
<organism evidence="1 2">
    <name type="scientific">Clathrus columnatus</name>
    <dbReference type="NCBI Taxonomy" id="1419009"/>
    <lineage>
        <taxon>Eukaryota</taxon>
        <taxon>Fungi</taxon>
        <taxon>Dikarya</taxon>
        <taxon>Basidiomycota</taxon>
        <taxon>Agaricomycotina</taxon>
        <taxon>Agaricomycetes</taxon>
        <taxon>Phallomycetidae</taxon>
        <taxon>Phallales</taxon>
        <taxon>Clathraceae</taxon>
        <taxon>Clathrus</taxon>
    </lineage>
</organism>
<evidence type="ECO:0000313" key="1">
    <source>
        <dbReference type="EMBL" id="GJJ13696.1"/>
    </source>
</evidence>
<name>A0AAV5AGD1_9AGAM</name>
<dbReference type="Gene3D" id="3.80.10.10">
    <property type="entry name" value="Ribonuclease Inhibitor"/>
    <property type="match status" value="1"/>
</dbReference>